<feature type="domain" description="N-acetyltransferase" evidence="3">
    <location>
        <begin position="1"/>
        <end position="162"/>
    </location>
</feature>
<proteinExistence type="predicted"/>
<keyword evidence="1" id="KW-0808">Transferase</keyword>
<dbReference type="EMBL" id="JAGFNY010000015">
    <property type="protein sequence ID" value="MBW7570336.1"/>
    <property type="molecule type" value="Genomic_DNA"/>
</dbReference>
<name>A0ABS7DGW1_9GAMM</name>
<dbReference type="PANTHER" id="PTHR43072:SF23">
    <property type="entry name" value="UPF0039 PROTEIN C11D3.02C"/>
    <property type="match status" value="1"/>
</dbReference>
<sequence length="162" mass="18428">MIRKARFTDITAINDIYNYEVINGTATFDTENRSFLKAVSYYFNHRSTIHPLFVYELNNSVVGFCSLSSYRQKTAFRSTVEISLYVHVNHRNKGIGSSLLSYVINYAKKSCEISNIVSVITSENKGSLDLFFKAGFIKSGSIEKCGRKFNRDLGITNMYLLV</sequence>
<evidence type="ECO:0000256" key="1">
    <source>
        <dbReference type="ARBA" id="ARBA00022679"/>
    </source>
</evidence>
<comment type="caution">
    <text evidence="4">The sequence shown here is derived from an EMBL/GenBank/DDBJ whole genome shotgun (WGS) entry which is preliminary data.</text>
</comment>
<keyword evidence="5" id="KW-1185">Reference proteome</keyword>
<organism evidence="4 5">
    <name type="scientific">Succinivibrio faecicola</name>
    <dbReference type="NCBI Taxonomy" id="2820300"/>
    <lineage>
        <taxon>Bacteria</taxon>
        <taxon>Pseudomonadati</taxon>
        <taxon>Pseudomonadota</taxon>
        <taxon>Gammaproteobacteria</taxon>
        <taxon>Aeromonadales</taxon>
        <taxon>Succinivibrionaceae</taxon>
        <taxon>Succinivibrio</taxon>
    </lineage>
</organism>
<evidence type="ECO:0000313" key="4">
    <source>
        <dbReference type="EMBL" id="MBW7570336.1"/>
    </source>
</evidence>
<keyword evidence="2" id="KW-0012">Acyltransferase</keyword>
<dbReference type="Proteomes" id="UP000731465">
    <property type="component" value="Unassembled WGS sequence"/>
</dbReference>
<dbReference type="InterPro" id="IPR016181">
    <property type="entry name" value="Acyl_CoA_acyltransferase"/>
</dbReference>
<dbReference type="PANTHER" id="PTHR43072">
    <property type="entry name" value="N-ACETYLTRANSFERASE"/>
    <property type="match status" value="1"/>
</dbReference>
<dbReference type="PROSITE" id="PS51186">
    <property type="entry name" value="GNAT"/>
    <property type="match status" value="1"/>
</dbReference>
<dbReference type="Pfam" id="PF00583">
    <property type="entry name" value="Acetyltransf_1"/>
    <property type="match status" value="1"/>
</dbReference>
<reference evidence="4 5" key="1">
    <citation type="submission" date="2021-03" db="EMBL/GenBank/DDBJ databases">
        <title>Succinivibrio sp. nov. isolated from feces of cow.</title>
        <authorList>
            <person name="Choi J.-Y."/>
        </authorList>
    </citation>
    <scope>NUCLEOTIDE SEQUENCE [LARGE SCALE GENOMIC DNA]</scope>
    <source>
        <strain evidence="4 5">AGMB01872</strain>
    </source>
</reference>
<dbReference type="SUPFAM" id="SSF55729">
    <property type="entry name" value="Acyl-CoA N-acyltransferases (Nat)"/>
    <property type="match status" value="1"/>
</dbReference>
<dbReference type="CDD" id="cd04301">
    <property type="entry name" value="NAT_SF"/>
    <property type="match status" value="1"/>
</dbReference>
<dbReference type="Gene3D" id="3.40.630.30">
    <property type="match status" value="1"/>
</dbReference>
<dbReference type="InterPro" id="IPR000182">
    <property type="entry name" value="GNAT_dom"/>
</dbReference>
<dbReference type="RefSeq" id="WP_219937559.1">
    <property type="nucleotide sequence ID" value="NZ_JAGFNY010000015.1"/>
</dbReference>
<evidence type="ECO:0000256" key="2">
    <source>
        <dbReference type="ARBA" id="ARBA00023315"/>
    </source>
</evidence>
<protein>
    <submittedName>
        <fullName evidence="4">N-acetyltransferase</fullName>
    </submittedName>
</protein>
<accession>A0ABS7DGW1</accession>
<evidence type="ECO:0000313" key="5">
    <source>
        <dbReference type="Proteomes" id="UP000731465"/>
    </source>
</evidence>
<gene>
    <name evidence="4" type="ORF">J5V48_05445</name>
</gene>
<evidence type="ECO:0000259" key="3">
    <source>
        <dbReference type="PROSITE" id="PS51186"/>
    </source>
</evidence>